<keyword evidence="1" id="KW-0812">Transmembrane</keyword>
<evidence type="ECO:0000313" key="2">
    <source>
        <dbReference type="EMBL" id="EHI65314.1"/>
    </source>
</evidence>
<sequence length="39" mass="4458">MTNRLIGLLLIISIFNLIVNYNRLLLSAIMTKKLPSLDE</sequence>
<keyword evidence="3" id="KW-1185">Reference proteome</keyword>
<evidence type="ECO:0000313" key="3">
    <source>
        <dbReference type="Proteomes" id="UP000003217"/>
    </source>
</evidence>
<organism evidence="2 3">
    <name type="scientific">Streptococcus pseudoporcinus LQ 940-04</name>
    <dbReference type="NCBI Taxonomy" id="875093"/>
    <lineage>
        <taxon>Bacteria</taxon>
        <taxon>Bacillati</taxon>
        <taxon>Bacillota</taxon>
        <taxon>Bacilli</taxon>
        <taxon>Lactobacillales</taxon>
        <taxon>Streptococcaceae</taxon>
        <taxon>Streptococcus</taxon>
    </lineage>
</organism>
<proteinExistence type="predicted"/>
<keyword evidence="1" id="KW-0472">Membrane</keyword>
<reference evidence="2 3" key="1">
    <citation type="journal article" date="2014" name="Int. J. Syst. Evol. Microbiol.">
        <title>Phylogenomics and the dynamic genome evolution of the genus Streptococcus.</title>
        <authorList>
            <consortium name="The Broad Institute Genome Sequencing Platform"/>
            <person name="Richards V.P."/>
            <person name="Palmer S.R."/>
            <person name="Pavinski Bitar P.D."/>
            <person name="Qin X."/>
            <person name="Weinstock G.M."/>
            <person name="Highlander S.K."/>
            <person name="Town C.D."/>
            <person name="Burne R.A."/>
            <person name="Stanhope M.J."/>
        </authorList>
    </citation>
    <scope>NUCLEOTIDE SEQUENCE [LARGE SCALE GENOMIC DNA]</scope>
    <source>
        <strain evidence="2 3">LQ 940-04</strain>
    </source>
</reference>
<feature type="transmembrane region" description="Helical" evidence="1">
    <location>
        <begin position="6"/>
        <end position="26"/>
    </location>
</feature>
<name>G5K9I1_9STRE</name>
<accession>G5K9I1</accession>
<dbReference type="AlphaFoldDB" id="G5K9I1"/>
<dbReference type="Proteomes" id="UP000003217">
    <property type="component" value="Unassembled WGS sequence"/>
</dbReference>
<protein>
    <submittedName>
        <fullName evidence="2">Uncharacterized protein</fullName>
    </submittedName>
</protein>
<evidence type="ECO:0000256" key="1">
    <source>
        <dbReference type="SAM" id="Phobius"/>
    </source>
</evidence>
<gene>
    <name evidence="2" type="ORF">STRPS_0725</name>
</gene>
<dbReference type="EMBL" id="AEUY02000005">
    <property type="protein sequence ID" value="EHI65314.1"/>
    <property type="molecule type" value="Genomic_DNA"/>
</dbReference>
<comment type="caution">
    <text evidence="2">The sequence shown here is derived from an EMBL/GenBank/DDBJ whole genome shotgun (WGS) entry which is preliminary data.</text>
</comment>
<keyword evidence="1" id="KW-1133">Transmembrane helix</keyword>